<feature type="compositionally biased region" description="Polar residues" evidence="2">
    <location>
        <begin position="7"/>
        <end position="25"/>
    </location>
</feature>
<dbReference type="PANTHER" id="PTHR28006">
    <property type="entry name" value="MONOPOLIN COMPLEX SUBUNIT CSM1"/>
    <property type="match status" value="1"/>
</dbReference>
<name>A0A9Q3F1K4_9BASI</name>
<dbReference type="InterPro" id="IPR040349">
    <property type="entry name" value="Csm1/Pcs1"/>
</dbReference>
<gene>
    <name evidence="4" type="ORF">O181_069582</name>
</gene>
<feature type="region of interest" description="Disordered" evidence="2">
    <location>
        <begin position="1"/>
        <end position="29"/>
    </location>
</feature>
<feature type="coiled-coil region" evidence="1">
    <location>
        <begin position="130"/>
        <end position="200"/>
    </location>
</feature>
<proteinExistence type="predicted"/>
<evidence type="ECO:0000313" key="4">
    <source>
        <dbReference type="EMBL" id="MBW0529867.1"/>
    </source>
</evidence>
<dbReference type="OrthoDB" id="2431049at2759"/>
<dbReference type="GO" id="GO:0005730">
    <property type="term" value="C:nucleolus"/>
    <property type="evidence" value="ECO:0007669"/>
    <property type="project" value="TreeGrafter"/>
</dbReference>
<dbReference type="AlphaFoldDB" id="A0A9Q3F1K4"/>
<keyword evidence="5" id="KW-1185">Reference proteome</keyword>
<dbReference type="GO" id="GO:0034506">
    <property type="term" value="C:chromosome, centromeric core domain"/>
    <property type="evidence" value="ECO:0007669"/>
    <property type="project" value="TreeGrafter"/>
</dbReference>
<dbReference type="CDD" id="cd23787">
    <property type="entry name" value="RWD_CSM1"/>
    <property type="match status" value="1"/>
</dbReference>
<feature type="domain" description="Monopolin complex subunit Csm1/Pcs1 C-terminal" evidence="3">
    <location>
        <begin position="252"/>
        <end position="329"/>
    </location>
</feature>
<accession>A0A9Q3F1K4</accession>
<dbReference type="GO" id="GO:0051315">
    <property type="term" value="P:attachment of mitotic spindle microtubules to kinetochore"/>
    <property type="evidence" value="ECO:0007669"/>
    <property type="project" value="TreeGrafter"/>
</dbReference>
<evidence type="ECO:0000256" key="2">
    <source>
        <dbReference type="SAM" id="MobiDB-lite"/>
    </source>
</evidence>
<feature type="coiled-coil region" evidence="1">
    <location>
        <begin position="29"/>
        <end position="56"/>
    </location>
</feature>
<feature type="region of interest" description="Disordered" evidence="2">
    <location>
        <begin position="215"/>
        <end position="237"/>
    </location>
</feature>
<protein>
    <recommendedName>
        <fullName evidence="3">Monopolin complex subunit Csm1/Pcs1 C-terminal domain-containing protein</fullName>
    </recommendedName>
</protein>
<dbReference type="GO" id="GO:0045144">
    <property type="term" value="P:meiotic sister chromatid segregation"/>
    <property type="evidence" value="ECO:0007669"/>
    <property type="project" value="TreeGrafter"/>
</dbReference>
<evidence type="ECO:0000256" key="1">
    <source>
        <dbReference type="SAM" id="Coils"/>
    </source>
</evidence>
<reference evidence="4" key="1">
    <citation type="submission" date="2021-03" db="EMBL/GenBank/DDBJ databases">
        <title>Draft genome sequence of rust myrtle Austropuccinia psidii MF-1, a brazilian biotype.</title>
        <authorList>
            <person name="Quecine M.C."/>
            <person name="Pachon D.M.R."/>
            <person name="Bonatelli M.L."/>
            <person name="Correr F.H."/>
            <person name="Franceschini L.M."/>
            <person name="Leite T.F."/>
            <person name="Margarido G.R.A."/>
            <person name="Almeida C.A."/>
            <person name="Ferrarezi J.A."/>
            <person name="Labate C.A."/>
        </authorList>
    </citation>
    <scope>NUCLEOTIDE SEQUENCE</scope>
    <source>
        <strain evidence="4">MF-1</strain>
    </source>
</reference>
<dbReference type="Proteomes" id="UP000765509">
    <property type="component" value="Unassembled WGS sequence"/>
</dbReference>
<dbReference type="Pfam" id="PF12539">
    <property type="entry name" value="Csm1"/>
    <property type="match status" value="1"/>
</dbReference>
<comment type="caution">
    <text evidence="4">The sequence shown here is derived from an EMBL/GenBank/DDBJ whole genome shotgun (WGS) entry which is preliminary data.</text>
</comment>
<evidence type="ECO:0000313" key="5">
    <source>
        <dbReference type="Proteomes" id="UP000765509"/>
    </source>
</evidence>
<dbReference type="Gene3D" id="3.90.1150.80">
    <property type="match status" value="1"/>
</dbReference>
<dbReference type="GO" id="GO:1990644">
    <property type="term" value="F:microtubule site clamp"/>
    <property type="evidence" value="ECO:0007669"/>
    <property type="project" value="TreeGrafter"/>
</dbReference>
<keyword evidence="1" id="KW-0175">Coiled coil</keyword>
<dbReference type="PANTHER" id="PTHR28006:SF1">
    <property type="entry name" value="MONOPOLIN COMPLEX SUBUNIT CSM1"/>
    <property type="match status" value="1"/>
</dbReference>
<organism evidence="4 5">
    <name type="scientific">Austropuccinia psidii MF-1</name>
    <dbReference type="NCBI Taxonomy" id="1389203"/>
    <lineage>
        <taxon>Eukaryota</taxon>
        <taxon>Fungi</taxon>
        <taxon>Dikarya</taxon>
        <taxon>Basidiomycota</taxon>
        <taxon>Pucciniomycotina</taxon>
        <taxon>Pucciniomycetes</taxon>
        <taxon>Pucciniales</taxon>
        <taxon>Sphaerophragmiaceae</taxon>
        <taxon>Austropuccinia</taxon>
    </lineage>
</organism>
<dbReference type="GO" id="GO:0072686">
    <property type="term" value="C:mitotic spindle"/>
    <property type="evidence" value="ECO:0007669"/>
    <property type="project" value="TreeGrafter"/>
</dbReference>
<sequence>MTPPSSPGSENLQPFSVKGSLNSNDDNIESEKDRVISSLKAEIKQLQKQNSQLCSESAAKDKIFQQLQKAQKIDGEDSLAQYKATSEVKAANYEKVIKTQDDQLKSQSQTIKDLHAKLRRVYSGEEERNRIQLEKDKQELLESNKQLKLASETQRKRRKQAERDIKLAQLQAEDALQARLKEAENEVETLKKMLETETENSKALIAQLSQVRASNGQRNGTLGNQQAGSTALSTRSDGSLNESIEDLKARASIIGDFTGFEILSMTKDKKGNIYDCIVADITGRGLALNFKLQYHSDNTCSYFPALDQERDAETIEILPGFLREFVFFRYFIDRWADQAT</sequence>
<dbReference type="InterPro" id="IPR020981">
    <property type="entry name" value="Csm1/Pcs1_C"/>
</dbReference>
<dbReference type="InterPro" id="IPR038608">
    <property type="entry name" value="Csm1/Pcs1_C_sf"/>
</dbReference>
<dbReference type="EMBL" id="AVOT02035487">
    <property type="protein sequence ID" value="MBW0529867.1"/>
    <property type="molecule type" value="Genomic_DNA"/>
</dbReference>
<dbReference type="GO" id="GO:0033551">
    <property type="term" value="C:monopolin complex"/>
    <property type="evidence" value="ECO:0007669"/>
    <property type="project" value="InterPro"/>
</dbReference>
<evidence type="ECO:0000259" key="3">
    <source>
        <dbReference type="Pfam" id="PF12539"/>
    </source>
</evidence>